<evidence type="ECO:0000313" key="4">
    <source>
        <dbReference type="Proteomes" id="UP001154255"/>
    </source>
</evidence>
<dbReference type="Proteomes" id="UP001154259">
    <property type="component" value="Unassembled WGS sequence"/>
</dbReference>
<dbReference type="GO" id="GO:0019068">
    <property type="term" value="P:virion assembly"/>
    <property type="evidence" value="ECO:0007669"/>
    <property type="project" value="InterPro"/>
</dbReference>
<dbReference type="InterPro" id="IPR006429">
    <property type="entry name" value="Phage_lambda_portal"/>
</dbReference>
<evidence type="ECO:0000313" key="3">
    <source>
        <dbReference type="EMBL" id="CAI3956562.1"/>
    </source>
</evidence>
<dbReference type="EMBL" id="CAMXCM010000007">
    <property type="protein sequence ID" value="CAI3953632.1"/>
    <property type="molecule type" value="Genomic_DNA"/>
</dbReference>
<dbReference type="NCBIfam" id="TIGR01539">
    <property type="entry name" value="portal_lambda"/>
    <property type="match status" value="1"/>
</dbReference>
<feature type="compositionally biased region" description="Polar residues" evidence="1">
    <location>
        <begin position="539"/>
        <end position="551"/>
    </location>
</feature>
<protein>
    <submittedName>
        <fullName evidence="2">Phage capsid protein</fullName>
    </submittedName>
</protein>
<comment type="caution">
    <text evidence="2">The sequence shown here is derived from an EMBL/GenBank/DDBJ whole genome shotgun (WGS) entry which is preliminary data.</text>
</comment>
<keyword evidence="5" id="KW-1185">Reference proteome</keyword>
<gene>
    <name evidence="3" type="ORF">R53529_LOCUS2031</name>
    <name evidence="2" type="ORF">R53530_LOCUS1981</name>
</gene>
<evidence type="ECO:0000313" key="2">
    <source>
        <dbReference type="EMBL" id="CAI3953632.1"/>
    </source>
</evidence>
<dbReference type="Proteomes" id="UP001154255">
    <property type="component" value="Unassembled WGS sequence"/>
</dbReference>
<dbReference type="Pfam" id="PF05136">
    <property type="entry name" value="Phage_portal_2"/>
    <property type="match status" value="1"/>
</dbReference>
<dbReference type="AlphaFoldDB" id="A0A9W4TRA6"/>
<accession>A0A9W4TRA6</accession>
<dbReference type="RefSeq" id="WP_271790450.1">
    <property type="nucleotide sequence ID" value="NZ_CAMXCM010000007.1"/>
</dbReference>
<reference evidence="2" key="1">
    <citation type="submission" date="2022-10" db="EMBL/GenBank/DDBJ databases">
        <authorList>
            <person name="Botero Cardona J."/>
        </authorList>
    </citation>
    <scope>NUCLEOTIDE SEQUENCE</scope>
    <source>
        <strain evidence="2">LMG 31819</strain>
        <strain evidence="3">R-53529</strain>
    </source>
</reference>
<dbReference type="EMBL" id="CAMXCS010000007">
    <property type="protein sequence ID" value="CAI3956562.1"/>
    <property type="molecule type" value="Genomic_DNA"/>
</dbReference>
<feature type="region of interest" description="Disordered" evidence="1">
    <location>
        <begin position="1"/>
        <end position="23"/>
    </location>
</feature>
<evidence type="ECO:0000256" key="1">
    <source>
        <dbReference type="SAM" id="MobiDB-lite"/>
    </source>
</evidence>
<organism evidence="2 4">
    <name type="scientific">Commensalibacter communis</name>
    <dbReference type="NCBI Taxonomy" id="2972786"/>
    <lineage>
        <taxon>Bacteria</taxon>
        <taxon>Pseudomonadati</taxon>
        <taxon>Pseudomonadota</taxon>
        <taxon>Alphaproteobacteria</taxon>
        <taxon>Acetobacterales</taxon>
        <taxon>Acetobacteraceae</taxon>
    </lineage>
</organism>
<sequence length="558" mass="62175">MSKVSSIVDQYGQPMVKSPPNKPMALNGGWGRVPYDAADNTGAHTGNWFPYLTSPDVELNPWRDLIVSRVRDLVRNDGWAAGIITRILDNAIGSVFRPLTKPDYRTLAVKTGFAFDAQWASEWSSIVDSHWRSWANDDGRYCDTGRRLTFTQMMYAGMCHSLIDGDAIAMVNYIPERLNQQALYATSVQLIDPDRLSNPNQGIDEMYCRGGVKIDRYGAPVGYYFREAHISDYFALGKTAQWEYVDKETEWGRPNIVHYFESDRASEHRGGAGILTPIVQRLKMITKYDQTELDAAIMSSIFGLSLESPHDHAAAVDAMDDMEVNKELMAYQTNRSEYHRGKNLSIGNVRISTFYPGEELKTIASPHPHNQYAPFLGAALRHIAAGTGVTAQQVSNDWSDVNYSSARAAALEGWKTLTRRRDSFARGFASPVRSAWLEECCMVNDLPWPKGVNDEWLMNNIAVLKTPISNCQWLGPGRGWIDPVAEKQGSVLGMEAGLSTLQSETAENAGGDWEEMLDQRAIEIKRCKELGIPLPAWTGPQQDGQTTSAAQPPQKPTP</sequence>
<proteinExistence type="predicted"/>
<name>A0A9W4TRA6_9PROT</name>
<evidence type="ECO:0000313" key="5">
    <source>
        <dbReference type="Proteomes" id="UP001154259"/>
    </source>
</evidence>
<feature type="region of interest" description="Disordered" evidence="1">
    <location>
        <begin position="533"/>
        <end position="558"/>
    </location>
</feature>
<dbReference type="GO" id="GO:0005198">
    <property type="term" value="F:structural molecule activity"/>
    <property type="evidence" value="ECO:0007669"/>
    <property type="project" value="InterPro"/>
</dbReference>